<dbReference type="Proteomes" id="UP000013827">
    <property type="component" value="Unassembled WGS sequence"/>
</dbReference>
<accession>A0A0D3KNK6</accession>
<name>A0A0D3KNK6_EMIH1</name>
<dbReference type="KEGG" id="ehx:EMIHUDRAFT_58276"/>
<evidence type="ECO:0000256" key="1">
    <source>
        <dbReference type="ARBA" id="ARBA00008777"/>
    </source>
</evidence>
<dbReference type="NCBIfam" id="TIGR00059">
    <property type="entry name" value="L17"/>
    <property type="match status" value="1"/>
</dbReference>
<evidence type="ECO:0008006" key="7">
    <source>
        <dbReference type="Google" id="ProtNLM"/>
    </source>
</evidence>
<sequence length="126" mass="14536">RLGRGRAHRWAMLRNLVKSLIEHERIKTTHARARELRRVADRVINFGKQGTAHARVQAGKYVSTRPELVKLFTILAERYKDRPGGYTRVLKTYPRIGDSSPMSFVELVDRPLHTLRTPPTLAEQPQ</sequence>
<dbReference type="GeneID" id="17282611"/>
<dbReference type="PaxDb" id="2903-EOD04174"/>
<dbReference type="PANTHER" id="PTHR14413:SF16">
    <property type="entry name" value="LARGE RIBOSOMAL SUBUNIT PROTEIN BL17M"/>
    <property type="match status" value="1"/>
</dbReference>
<evidence type="ECO:0000256" key="4">
    <source>
        <dbReference type="RuleBase" id="RU000660"/>
    </source>
</evidence>
<dbReference type="GO" id="GO:0022625">
    <property type="term" value="C:cytosolic large ribosomal subunit"/>
    <property type="evidence" value="ECO:0007669"/>
    <property type="project" value="TreeGrafter"/>
</dbReference>
<evidence type="ECO:0000256" key="3">
    <source>
        <dbReference type="ARBA" id="ARBA00023274"/>
    </source>
</evidence>
<dbReference type="InterPro" id="IPR036373">
    <property type="entry name" value="Ribosomal_bL17_sf"/>
</dbReference>
<dbReference type="GO" id="GO:0003735">
    <property type="term" value="F:structural constituent of ribosome"/>
    <property type="evidence" value="ECO:0007669"/>
    <property type="project" value="InterPro"/>
</dbReference>
<dbReference type="GeneID" id="17256271"/>
<keyword evidence="2 4" id="KW-0689">Ribosomal protein</keyword>
<reference evidence="6" key="1">
    <citation type="journal article" date="2013" name="Nature">
        <title>Pan genome of the phytoplankton Emiliania underpins its global distribution.</title>
        <authorList>
            <person name="Read B.A."/>
            <person name="Kegel J."/>
            <person name="Klute M.J."/>
            <person name="Kuo A."/>
            <person name="Lefebvre S.C."/>
            <person name="Maumus F."/>
            <person name="Mayer C."/>
            <person name="Miller J."/>
            <person name="Monier A."/>
            <person name="Salamov A."/>
            <person name="Young J."/>
            <person name="Aguilar M."/>
            <person name="Claverie J.M."/>
            <person name="Frickenhaus S."/>
            <person name="Gonzalez K."/>
            <person name="Herman E.K."/>
            <person name="Lin Y.C."/>
            <person name="Napier J."/>
            <person name="Ogata H."/>
            <person name="Sarno A.F."/>
            <person name="Shmutz J."/>
            <person name="Schroeder D."/>
            <person name="de Vargas C."/>
            <person name="Verret F."/>
            <person name="von Dassow P."/>
            <person name="Valentin K."/>
            <person name="Van de Peer Y."/>
            <person name="Wheeler G."/>
            <person name="Dacks J.B."/>
            <person name="Delwiche C.F."/>
            <person name="Dyhrman S.T."/>
            <person name="Glockner G."/>
            <person name="John U."/>
            <person name="Richards T."/>
            <person name="Worden A.Z."/>
            <person name="Zhang X."/>
            <person name="Grigoriev I.V."/>
            <person name="Allen A.E."/>
            <person name="Bidle K."/>
            <person name="Borodovsky M."/>
            <person name="Bowler C."/>
            <person name="Brownlee C."/>
            <person name="Cock J.M."/>
            <person name="Elias M."/>
            <person name="Gladyshev V.N."/>
            <person name="Groth M."/>
            <person name="Guda C."/>
            <person name="Hadaegh A."/>
            <person name="Iglesias-Rodriguez M.D."/>
            <person name="Jenkins J."/>
            <person name="Jones B.M."/>
            <person name="Lawson T."/>
            <person name="Leese F."/>
            <person name="Lindquist E."/>
            <person name="Lobanov A."/>
            <person name="Lomsadze A."/>
            <person name="Malik S.B."/>
            <person name="Marsh M.E."/>
            <person name="Mackinder L."/>
            <person name="Mock T."/>
            <person name="Mueller-Roeber B."/>
            <person name="Pagarete A."/>
            <person name="Parker M."/>
            <person name="Probert I."/>
            <person name="Quesneville H."/>
            <person name="Raines C."/>
            <person name="Rensing S.A."/>
            <person name="Riano-Pachon D.M."/>
            <person name="Richier S."/>
            <person name="Rokitta S."/>
            <person name="Shiraiwa Y."/>
            <person name="Soanes D.M."/>
            <person name="van der Giezen M."/>
            <person name="Wahlund T.M."/>
            <person name="Williams B."/>
            <person name="Wilson W."/>
            <person name="Wolfe G."/>
            <person name="Wurch L.L."/>
        </authorList>
    </citation>
    <scope>NUCLEOTIDE SEQUENCE</scope>
</reference>
<dbReference type="eggNOG" id="KOG3280">
    <property type="taxonomic scope" value="Eukaryota"/>
</dbReference>
<proteinExistence type="inferred from homology"/>
<reference evidence="5" key="2">
    <citation type="submission" date="2024-10" db="UniProtKB">
        <authorList>
            <consortium name="EnsemblProtists"/>
        </authorList>
    </citation>
    <scope>IDENTIFICATION</scope>
</reference>
<evidence type="ECO:0000313" key="5">
    <source>
        <dbReference type="EnsemblProtists" id="EOD37341"/>
    </source>
</evidence>
<keyword evidence="6" id="KW-1185">Reference proteome</keyword>
<evidence type="ECO:0000313" key="6">
    <source>
        <dbReference type="Proteomes" id="UP000013827"/>
    </source>
</evidence>
<dbReference type="RefSeq" id="XP_005756603.1">
    <property type="nucleotide sequence ID" value="XM_005756546.1"/>
</dbReference>
<dbReference type="PANTHER" id="PTHR14413">
    <property type="entry name" value="RIBOSOMAL PROTEIN L17"/>
    <property type="match status" value="1"/>
</dbReference>
<dbReference type="OMA" id="EHKRINT"/>
<dbReference type="AlphaFoldDB" id="A0A0D3KNK6"/>
<dbReference type="SUPFAM" id="SSF64263">
    <property type="entry name" value="Prokaryotic ribosomal protein L17"/>
    <property type="match status" value="1"/>
</dbReference>
<dbReference type="EnsemblProtists" id="EOD10118">
    <property type="protein sequence ID" value="EOD10118"/>
    <property type="gene ID" value="EMIHUDRAFT_59642"/>
</dbReference>
<dbReference type="Gene3D" id="3.90.1030.10">
    <property type="entry name" value="Ribosomal protein L17"/>
    <property type="match status" value="1"/>
</dbReference>
<dbReference type="KEGG" id="ehx:EMIHUDRAFT_58287"/>
<dbReference type="Pfam" id="PF01196">
    <property type="entry name" value="Ribosomal_L17"/>
    <property type="match status" value="1"/>
</dbReference>
<comment type="similarity">
    <text evidence="1 4">Belongs to the bacterial ribosomal protein bL17 family.</text>
</comment>
<dbReference type="EnsemblProtists" id="EOD04174">
    <property type="protein sequence ID" value="EOD04174"/>
    <property type="gene ID" value="EMIHUDRAFT_58287"/>
</dbReference>
<protein>
    <recommendedName>
        <fullName evidence="7">50S ribosomal protein L17</fullName>
    </recommendedName>
</protein>
<dbReference type="EnsemblProtists" id="EOD37341">
    <property type="protein sequence ID" value="EOD37341"/>
    <property type="gene ID" value="EMIHUDRAFT_58276"/>
</dbReference>
<keyword evidence="3 4" id="KW-0687">Ribonucleoprotein</keyword>
<dbReference type="RefSeq" id="XP_005762547.1">
    <property type="nucleotide sequence ID" value="XM_005762490.1"/>
</dbReference>
<dbReference type="GeneID" id="17250320"/>
<dbReference type="GO" id="GO:0006412">
    <property type="term" value="P:translation"/>
    <property type="evidence" value="ECO:0007669"/>
    <property type="project" value="InterPro"/>
</dbReference>
<organism evidence="5 6">
    <name type="scientific">Emiliania huxleyi (strain CCMP1516)</name>
    <dbReference type="NCBI Taxonomy" id="280463"/>
    <lineage>
        <taxon>Eukaryota</taxon>
        <taxon>Haptista</taxon>
        <taxon>Haptophyta</taxon>
        <taxon>Prymnesiophyceae</taxon>
        <taxon>Isochrysidales</taxon>
        <taxon>Noelaerhabdaceae</taxon>
        <taxon>Emiliania</taxon>
    </lineage>
</organism>
<dbReference type="InterPro" id="IPR000456">
    <property type="entry name" value="Ribosomal_bL17"/>
</dbReference>
<dbReference type="STRING" id="2903.R1BJT4"/>
<dbReference type="HOGENOM" id="CLU_074407_2_2_1"/>
<dbReference type="KEGG" id="ehx:EMIHUDRAFT_59642"/>
<evidence type="ECO:0000256" key="2">
    <source>
        <dbReference type="ARBA" id="ARBA00022980"/>
    </source>
</evidence>
<dbReference type="RefSeq" id="XP_005789770.1">
    <property type="nucleotide sequence ID" value="XM_005789713.1"/>
</dbReference>